<dbReference type="GO" id="GO:0005524">
    <property type="term" value="F:ATP binding"/>
    <property type="evidence" value="ECO:0007669"/>
    <property type="project" value="UniProtKB-KW"/>
</dbReference>
<dbReference type="Pfam" id="PF00005">
    <property type="entry name" value="ABC_tran"/>
    <property type="match status" value="1"/>
</dbReference>
<dbReference type="PANTHER" id="PTHR19211:SF14">
    <property type="entry name" value="ATP-BINDING CASSETTE SUB-FAMILY F MEMBER 1"/>
    <property type="match status" value="1"/>
</dbReference>
<evidence type="ECO:0000256" key="1">
    <source>
        <dbReference type="ARBA" id="ARBA00022737"/>
    </source>
</evidence>
<dbReference type="PANTHER" id="PTHR19211">
    <property type="entry name" value="ATP-BINDING TRANSPORT PROTEIN-RELATED"/>
    <property type="match status" value="1"/>
</dbReference>
<gene>
    <name evidence="6" type="ORF">LZC94_30395</name>
</gene>
<dbReference type="SUPFAM" id="SSF52540">
    <property type="entry name" value="P-loop containing nucleoside triphosphate hydrolases"/>
    <property type="match status" value="2"/>
</dbReference>
<accession>A0ABZ2LQU7</accession>
<feature type="compositionally biased region" description="Basic residues" evidence="4">
    <location>
        <begin position="122"/>
        <end position="135"/>
    </location>
</feature>
<dbReference type="EMBL" id="CP089984">
    <property type="protein sequence ID" value="WXB12151.1"/>
    <property type="molecule type" value="Genomic_DNA"/>
</dbReference>
<evidence type="ECO:0000313" key="6">
    <source>
        <dbReference type="EMBL" id="WXB12151.1"/>
    </source>
</evidence>
<dbReference type="Proteomes" id="UP001370348">
    <property type="component" value="Chromosome"/>
</dbReference>
<evidence type="ECO:0000313" key="7">
    <source>
        <dbReference type="Proteomes" id="UP001370348"/>
    </source>
</evidence>
<evidence type="ECO:0000256" key="4">
    <source>
        <dbReference type="SAM" id="MobiDB-lite"/>
    </source>
</evidence>
<evidence type="ECO:0000259" key="5">
    <source>
        <dbReference type="SMART" id="SM00382"/>
    </source>
</evidence>
<reference evidence="6 7" key="1">
    <citation type="submission" date="2021-12" db="EMBL/GenBank/DDBJ databases">
        <title>Discovery of the Pendulisporaceae a myxobacterial family with distinct sporulation behavior and unique specialized metabolism.</title>
        <authorList>
            <person name="Garcia R."/>
            <person name="Popoff A."/>
            <person name="Bader C.D."/>
            <person name="Loehr J."/>
            <person name="Walesch S."/>
            <person name="Walt C."/>
            <person name="Boldt J."/>
            <person name="Bunk B."/>
            <person name="Haeckl F.J.F.P.J."/>
            <person name="Gunesch A.P."/>
            <person name="Birkelbach J."/>
            <person name="Nuebel U."/>
            <person name="Pietschmann T."/>
            <person name="Bach T."/>
            <person name="Mueller R."/>
        </authorList>
    </citation>
    <scope>NUCLEOTIDE SEQUENCE [LARGE SCALE GENOMIC DNA]</scope>
    <source>
        <strain evidence="6 7">MSr11954</strain>
    </source>
</reference>
<keyword evidence="1" id="KW-0677">Repeat</keyword>
<keyword evidence="2" id="KW-0547">Nucleotide-binding</keyword>
<proteinExistence type="predicted"/>
<feature type="region of interest" description="Disordered" evidence="4">
    <location>
        <begin position="100"/>
        <end position="143"/>
    </location>
</feature>
<dbReference type="Gene3D" id="3.40.50.300">
    <property type="entry name" value="P-loop containing nucleotide triphosphate hydrolases"/>
    <property type="match status" value="2"/>
</dbReference>
<dbReference type="InterPro" id="IPR003593">
    <property type="entry name" value="AAA+_ATPase"/>
</dbReference>
<dbReference type="RefSeq" id="WP_394821769.1">
    <property type="nucleotide sequence ID" value="NZ_CP089984.1"/>
</dbReference>
<sequence>MLLDEPTNHIDLAARELLVRALHDFRGLGIVVSHDRALLDGLTSVTLRLHRQSLRVHPGGYSAAKAQWELDERHAQDEHDKAKERADSARRILTDARRNLDSAERSSSLRHVNPRDHDAKSGLRKGKMRAAKARLGRQVEVARKKAERADGEIPTIERDKSLGRSIFVGYERARAPQLASLSGVTLRAGERELLRDLRVVVRRDDRIAIRGDNGAGKTTLLRALLDASRVPSDRLFYLPQDIDDREGERLLGEVTRLPPHERGRVLSLVAALGVDPDRLLASRSPSPGEARKLAIAWGLGRHVWGALLDEPTNHLDLPSVERLEQALAAYPGALVLVTHDDELARACTRTRWNLENARITVHASHDG</sequence>
<evidence type="ECO:0000256" key="3">
    <source>
        <dbReference type="ARBA" id="ARBA00022840"/>
    </source>
</evidence>
<evidence type="ECO:0000256" key="2">
    <source>
        <dbReference type="ARBA" id="ARBA00022741"/>
    </source>
</evidence>
<name>A0ABZ2LQU7_9BACT</name>
<dbReference type="SMART" id="SM00382">
    <property type="entry name" value="AAA"/>
    <property type="match status" value="1"/>
</dbReference>
<feature type="domain" description="AAA+ ATPase" evidence="5">
    <location>
        <begin position="203"/>
        <end position="358"/>
    </location>
</feature>
<dbReference type="InterPro" id="IPR003439">
    <property type="entry name" value="ABC_transporter-like_ATP-bd"/>
</dbReference>
<protein>
    <submittedName>
        <fullName evidence="6">ATP-binding cassette domain-containing protein</fullName>
    </submittedName>
</protein>
<keyword evidence="7" id="KW-1185">Reference proteome</keyword>
<dbReference type="InterPro" id="IPR027417">
    <property type="entry name" value="P-loop_NTPase"/>
</dbReference>
<organism evidence="6 7">
    <name type="scientific">Pendulispora albinea</name>
    <dbReference type="NCBI Taxonomy" id="2741071"/>
    <lineage>
        <taxon>Bacteria</taxon>
        <taxon>Pseudomonadati</taxon>
        <taxon>Myxococcota</taxon>
        <taxon>Myxococcia</taxon>
        <taxon>Myxococcales</taxon>
        <taxon>Sorangiineae</taxon>
        <taxon>Pendulisporaceae</taxon>
        <taxon>Pendulispora</taxon>
    </lineage>
</organism>
<keyword evidence="3 6" id="KW-0067">ATP-binding</keyword>
<dbReference type="InterPro" id="IPR050611">
    <property type="entry name" value="ABCF"/>
</dbReference>